<dbReference type="InterPro" id="IPR012373">
    <property type="entry name" value="Ferrdict_sens_TM"/>
</dbReference>
<feature type="domain" description="FecR protein" evidence="1">
    <location>
        <begin position="139"/>
        <end position="230"/>
    </location>
</feature>
<dbReference type="Pfam" id="PF04773">
    <property type="entry name" value="FecR"/>
    <property type="match status" value="1"/>
</dbReference>
<dbReference type="AlphaFoldDB" id="A0A1H3E6B7"/>
<dbReference type="PANTHER" id="PTHR30273:SF2">
    <property type="entry name" value="PROTEIN FECR"/>
    <property type="match status" value="1"/>
</dbReference>
<dbReference type="InterPro" id="IPR032623">
    <property type="entry name" value="FecR_N"/>
</dbReference>
<dbReference type="GO" id="GO:0016989">
    <property type="term" value="F:sigma factor antagonist activity"/>
    <property type="evidence" value="ECO:0007669"/>
    <property type="project" value="TreeGrafter"/>
</dbReference>
<organism evidence="3 4">
    <name type="scientific">Delftia lacustris</name>
    <dbReference type="NCBI Taxonomy" id="558537"/>
    <lineage>
        <taxon>Bacteria</taxon>
        <taxon>Pseudomonadati</taxon>
        <taxon>Pseudomonadota</taxon>
        <taxon>Betaproteobacteria</taxon>
        <taxon>Burkholderiales</taxon>
        <taxon>Comamonadaceae</taxon>
        <taxon>Delftia</taxon>
    </lineage>
</organism>
<dbReference type="PIRSF" id="PIRSF018266">
    <property type="entry name" value="FecR"/>
    <property type="match status" value="1"/>
</dbReference>
<dbReference type="Proteomes" id="UP000183417">
    <property type="component" value="Unassembled WGS sequence"/>
</dbReference>
<feature type="domain" description="FecR N-terminal" evidence="2">
    <location>
        <begin position="19"/>
        <end position="58"/>
    </location>
</feature>
<evidence type="ECO:0000259" key="1">
    <source>
        <dbReference type="Pfam" id="PF04773"/>
    </source>
</evidence>
<dbReference type="GeneID" id="94694844"/>
<accession>A0A1H3E6B7</accession>
<dbReference type="PANTHER" id="PTHR30273">
    <property type="entry name" value="PERIPLASMIC SIGNAL SENSOR AND SIGMA FACTOR ACTIVATOR FECR-RELATED"/>
    <property type="match status" value="1"/>
</dbReference>
<evidence type="ECO:0000313" key="4">
    <source>
        <dbReference type="Proteomes" id="UP000183417"/>
    </source>
</evidence>
<dbReference type="Gene3D" id="3.55.50.30">
    <property type="match status" value="1"/>
</dbReference>
<dbReference type="EMBL" id="FNPE01000001">
    <property type="protein sequence ID" value="SDX73439.1"/>
    <property type="molecule type" value="Genomic_DNA"/>
</dbReference>
<protein>
    <submittedName>
        <fullName evidence="3">FecR family protein</fullName>
    </submittedName>
</protein>
<dbReference type="Gene3D" id="2.60.120.1440">
    <property type="match status" value="1"/>
</dbReference>
<gene>
    <name evidence="3" type="ORF">SAMN05421547_10132</name>
</gene>
<sequence length="348" mass="37473">MSNELPPGVSPQELVGLHDRAADWFVRRQQPDWTGADERALDAWLGAHPLHRSIFEGMSRHWHGAPQLRELFPDEFGAAVPPAAPAVCAAPAAAPPRQRVLARWPGRPAAALSVLAVVSLLAWGGWYRWDHTPGYTLQARTAPGQTQSIELPDGSRVALNVDSELQVRYYPRRREVVLDRGEAFFEVTPGPDRPFTVDSGASRVRVVGTAFNVRAGPPRLVVKVLEGKVQLRPERDRAGGDVLLLAAGAGVAVDGAGRHSTVVADADSVGDWRTGQVRFSGTPLAEVAQELSRYLGAPVELGDESLGRLRVSGLLATAAPERFVRALPALIAVRVQPRSGGGWLIVRG</sequence>
<dbReference type="InterPro" id="IPR006860">
    <property type="entry name" value="FecR"/>
</dbReference>
<dbReference type="RefSeq" id="WP_046987577.1">
    <property type="nucleotide sequence ID" value="NZ_CP141274.1"/>
</dbReference>
<dbReference type="Pfam" id="PF16220">
    <property type="entry name" value="DUF4880"/>
    <property type="match status" value="1"/>
</dbReference>
<name>A0A1H3E6B7_9BURK</name>
<evidence type="ECO:0000259" key="2">
    <source>
        <dbReference type="Pfam" id="PF16220"/>
    </source>
</evidence>
<reference evidence="3 4" key="1">
    <citation type="submission" date="2016-10" db="EMBL/GenBank/DDBJ databases">
        <authorList>
            <person name="de Groot N.N."/>
        </authorList>
    </citation>
    <scope>NUCLEOTIDE SEQUENCE [LARGE SCALE GENOMIC DNA]</scope>
    <source>
        <strain evidence="3 4">LMG 24775</strain>
    </source>
</reference>
<proteinExistence type="predicted"/>
<evidence type="ECO:0000313" key="3">
    <source>
        <dbReference type="EMBL" id="SDX73439.1"/>
    </source>
</evidence>